<feature type="region of interest" description="Disordered" evidence="6">
    <location>
        <begin position="226"/>
        <end position="259"/>
    </location>
</feature>
<dbReference type="AlphaFoldDB" id="A0A8J6L8C1"/>
<dbReference type="PANTHER" id="PTHR23098:SF16">
    <property type="entry name" value="REGULATORY PROTEIN ZESTE"/>
    <property type="match status" value="1"/>
</dbReference>
<evidence type="ECO:0000256" key="6">
    <source>
        <dbReference type="SAM" id="MobiDB-lite"/>
    </source>
</evidence>
<comment type="subunit">
    <text evidence="1">Self-associates forming complexes of several hundred monomers.</text>
</comment>
<evidence type="ECO:0000256" key="3">
    <source>
        <dbReference type="ARBA" id="ARBA00023015"/>
    </source>
</evidence>
<dbReference type="InterPro" id="IPR028002">
    <property type="entry name" value="Myb_DNA-bind_5"/>
</dbReference>
<organism evidence="8 9">
    <name type="scientific">Tenebrio molitor</name>
    <name type="common">Yellow mealworm beetle</name>
    <dbReference type="NCBI Taxonomy" id="7067"/>
    <lineage>
        <taxon>Eukaryota</taxon>
        <taxon>Metazoa</taxon>
        <taxon>Ecdysozoa</taxon>
        <taxon>Arthropoda</taxon>
        <taxon>Hexapoda</taxon>
        <taxon>Insecta</taxon>
        <taxon>Pterygota</taxon>
        <taxon>Neoptera</taxon>
        <taxon>Endopterygota</taxon>
        <taxon>Coleoptera</taxon>
        <taxon>Polyphaga</taxon>
        <taxon>Cucujiformia</taxon>
        <taxon>Tenebrionidae</taxon>
        <taxon>Tenebrio</taxon>
    </lineage>
</organism>
<reference evidence="8" key="1">
    <citation type="journal article" date="2020" name="J Insects Food Feed">
        <title>The yellow mealworm (Tenebrio molitor) genome: a resource for the emerging insects as food and feed industry.</title>
        <authorList>
            <person name="Eriksson T."/>
            <person name="Andere A."/>
            <person name="Kelstrup H."/>
            <person name="Emery V."/>
            <person name="Picard C."/>
        </authorList>
    </citation>
    <scope>NUCLEOTIDE SEQUENCE</scope>
    <source>
        <strain evidence="8">Stoneville</strain>
        <tissue evidence="8">Whole head</tissue>
    </source>
</reference>
<reference evidence="8" key="2">
    <citation type="submission" date="2021-08" db="EMBL/GenBank/DDBJ databases">
        <authorList>
            <person name="Eriksson T."/>
        </authorList>
    </citation>
    <scope>NUCLEOTIDE SEQUENCE</scope>
    <source>
        <strain evidence="8">Stoneville</strain>
        <tissue evidence="8">Whole head</tissue>
    </source>
</reference>
<evidence type="ECO:0000313" key="9">
    <source>
        <dbReference type="Proteomes" id="UP000719412"/>
    </source>
</evidence>
<evidence type="ECO:0000259" key="7">
    <source>
        <dbReference type="Pfam" id="PF13873"/>
    </source>
</evidence>
<dbReference type="PANTHER" id="PTHR23098">
    <property type="entry name" value="AGAP001331-PA-RELATED"/>
    <property type="match status" value="1"/>
</dbReference>
<dbReference type="Proteomes" id="UP000719412">
    <property type="component" value="Unassembled WGS sequence"/>
</dbReference>
<evidence type="ECO:0000256" key="4">
    <source>
        <dbReference type="ARBA" id="ARBA00023163"/>
    </source>
</evidence>
<evidence type="ECO:0000256" key="5">
    <source>
        <dbReference type="ARBA" id="ARBA00025466"/>
    </source>
</evidence>
<dbReference type="EMBL" id="JABDTM020027934">
    <property type="protein sequence ID" value="KAH0809753.1"/>
    <property type="molecule type" value="Genomic_DNA"/>
</dbReference>
<feature type="compositionally biased region" description="Polar residues" evidence="6">
    <location>
        <begin position="121"/>
        <end position="145"/>
    </location>
</feature>
<keyword evidence="3" id="KW-0805">Transcription regulation</keyword>
<keyword evidence="9" id="KW-1185">Reference proteome</keyword>
<accession>A0A8J6L8C1</accession>
<name>A0A8J6L8C1_TENMO</name>
<protein>
    <recommendedName>
        <fullName evidence="2">Regulatory protein zeste</fullName>
    </recommendedName>
</protein>
<sequence>MEKQTYKKGRRAKNFTHSETSVLVTEVEKRRQVLYGPLRGPSLTQFHRDRGWEQVLSCVNAVAPTLRTVGDLKKKFKDLKSRVKAKANVYKQEVEKTGGAYKVPPFSALEKKILSFLETESNEGTSSRKNLPQNCFEEQSSSSANKVPPLTDLEKRILSFVETESNERTSSRKNLPQNCANKVPPLTDLEKRILSFIEPENSEGISSKQNLPQNCFEEQFCTISPPEPPLERALSPESIHVKSESRSPPPSALETLETSTTSELLGQLVEEFRGFREQFGQFLQLKKRELDLMEATAKCKKERT</sequence>
<feature type="domain" description="Myb/SANT-like DNA-binding" evidence="7">
    <location>
        <begin position="11"/>
        <end position="87"/>
    </location>
</feature>
<dbReference type="GO" id="GO:0005634">
    <property type="term" value="C:nucleus"/>
    <property type="evidence" value="ECO:0007669"/>
    <property type="project" value="TreeGrafter"/>
</dbReference>
<comment type="function">
    <text evidence="5">Involved in transvection phenomena (= synapsis-dependent gene expression), where the synaptic pairing of chromosomes carrying genes with which zeste interacts influences the expression of these genes. Zeste binds to DNA and stimulates transcription from a nearby promoter.</text>
</comment>
<keyword evidence="4" id="KW-0804">Transcription</keyword>
<evidence type="ECO:0000256" key="2">
    <source>
        <dbReference type="ARBA" id="ARBA00016807"/>
    </source>
</evidence>
<evidence type="ECO:0000313" key="8">
    <source>
        <dbReference type="EMBL" id="KAH0809753.1"/>
    </source>
</evidence>
<feature type="region of interest" description="Disordered" evidence="6">
    <location>
        <begin position="121"/>
        <end position="148"/>
    </location>
</feature>
<evidence type="ECO:0000256" key="1">
    <source>
        <dbReference type="ARBA" id="ARBA00011764"/>
    </source>
</evidence>
<gene>
    <name evidence="8" type="ORF">GEV33_013036</name>
</gene>
<proteinExistence type="predicted"/>
<comment type="caution">
    <text evidence="8">The sequence shown here is derived from an EMBL/GenBank/DDBJ whole genome shotgun (WGS) entry which is preliminary data.</text>
</comment>
<dbReference type="Pfam" id="PF13873">
    <property type="entry name" value="Myb_DNA-bind_5"/>
    <property type="match status" value="1"/>
</dbReference>